<evidence type="ECO:0000256" key="2">
    <source>
        <dbReference type="SAM" id="MobiDB-lite"/>
    </source>
</evidence>
<comment type="caution">
    <text evidence="4">The sequence shown here is derived from an EMBL/GenBank/DDBJ whole genome shotgun (WGS) entry which is preliminary data.</text>
</comment>
<evidence type="ECO:0000256" key="1">
    <source>
        <dbReference type="ARBA" id="ARBA00022801"/>
    </source>
</evidence>
<evidence type="ECO:0000259" key="3">
    <source>
        <dbReference type="Pfam" id="PF07910"/>
    </source>
</evidence>
<evidence type="ECO:0000313" key="5">
    <source>
        <dbReference type="Proteomes" id="UP001295740"/>
    </source>
</evidence>
<organism evidence="4 5">
    <name type="scientific">Anthostomella pinea</name>
    <dbReference type="NCBI Taxonomy" id="933095"/>
    <lineage>
        <taxon>Eukaryota</taxon>
        <taxon>Fungi</taxon>
        <taxon>Dikarya</taxon>
        <taxon>Ascomycota</taxon>
        <taxon>Pezizomycotina</taxon>
        <taxon>Sordariomycetes</taxon>
        <taxon>Xylariomycetidae</taxon>
        <taxon>Xylariales</taxon>
        <taxon>Xylariaceae</taxon>
        <taxon>Anthostomella</taxon>
    </lineage>
</organism>
<feature type="domain" description="UFSP1/2/DUB catalytic" evidence="3">
    <location>
        <begin position="257"/>
        <end position="475"/>
    </location>
</feature>
<keyword evidence="5" id="KW-1185">Reference proteome</keyword>
<feature type="compositionally biased region" description="Polar residues" evidence="2">
    <location>
        <begin position="129"/>
        <end position="143"/>
    </location>
</feature>
<name>A0AAI8YJS8_9PEZI</name>
<accession>A0AAI8YJS8</accession>
<proteinExistence type="predicted"/>
<feature type="region of interest" description="Disordered" evidence="2">
    <location>
        <begin position="101"/>
        <end position="216"/>
    </location>
</feature>
<keyword evidence="1" id="KW-0378">Hydrolase</keyword>
<gene>
    <name evidence="4" type="ORF">KHLLAP_LOCUS7939</name>
</gene>
<protein>
    <submittedName>
        <fullName evidence="4">Uu.00g086570.m01.CDS01</fullName>
    </submittedName>
</protein>
<sequence length="484" mass="53414">MTGIMPCPFCGYQAENEYAILLHMETEHEEGDSPFVAGGDENSPAPSKIAGKEADAILADGGDPDMSSEGEGQFAVCPIDACEEIITLAELDEHIEFHAAEEPDPEAASTSAWRERHSHGGATARDSEAASNGYRSPYVNSGNVAAGSGYERADDEPRSGANGGNGSASQAKSIESWKQILHMPGSRKAARTRKDGAYEADGESPPRKRLGKSELGKYAHENKMPDWLVSMLRKGRYVSAEGVISVLEQLLEQNSTTQYAYLCHPTVQHISKLRREGGFCGYRNIQMLSSYVVGASAPGAEVFRGKIPSIFRIQDYIENAWDMGICAQGRVETGGVKGTRKYIGTPEAQAMFLSLQIPCEAQGFKCDKPSDAEAELLASVERYFESRRYDPQAKVRRTSLPPIYFQHRGHSLTIVGLEKRHGGAIELLVFDPMFHDPVGITRYVGRRFQHRSPDTALKLYRRGNKYLKKYNEFEVLRLKPVELP</sequence>
<reference evidence="4" key="1">
    <citation type="submission" date="2023-10" db="EMBL/GenBank/DDBJ databases">
        <authorList>
            <person name="Hackl T."/>
        </authorList>
    </citation>
    <scope>NUCLEOTIDE SEQUENCE</scope>
</reference>
<evidence type="ECO:0000313" key="4">
    <source>
        <dbReference type="EMBL" id="CAJ2507471.1"/>
    </source>
</evidence>
<dbReference type="AlphaFoldDB" id="A0AAI8YJS8"/>
<dbReference type="Proteomes" id="UP001295740">
    <property type="component" value="Unassembled WGS sequence"/>
</dbReference>
<dbReference type="EMBL" id="CAUWAG010000010">
    <property type="protein sequence ID" value="CAJ2507471.1"/>
    <property type="molecule type" value="Genomic_DNA"/>
</dbReference>
<dbReference type="Gene3D" id="3.90.70.130">
    <property type="match status" value="1"/>
</dbReference>
<dbReference type="GO" id="GO:0016787">
    <property type="term" value="F:hydrolase activity"/>
    <property type="evidence" value="ECO:0007669"/>
    <property type="project" value="UniProtKB-KW"/>
</dbReference>
<dbReference type="InterPro" id="IPR012462">
    <property type="entry name" value="UFSP1/2_DUB_cat"/>
</dbReference>
<dbReference type="Pfam" id="PF07910">
    <property type="entry name" value="Peptidase_C78"/>
    <property type="match status" value="1"/>
</dbReference>